<feature type="domain" description="CX" evidence="2">
    <location>
        <begin position="328"/>
        <end position="387"/>
    </location>
</feature>
<protein>
    <recommendedName>
        <fullName evidence="2">CX domain-containing protein</fullName>
    </recommendedName>
</protein>
<reference evidence="3 4" key="1">
    <citation type="submission" date="2019-12" db="EMBL/GenBank/DDBJ databases">
        <title>Chromosome-level assembly of the Caenorhabditis remanei genome.</title>
        <authorList>
            <person name="Teterina A.A."/>
            <person name="Willis J.H."/>
            <person name="Phillips P.C."/>
        </authorList>
    </citation>
    <scope>NUCLEOTIDE SEQUENCE [LARGE SCALE GENOMIC DNA]</scope>
    <source>
        <strain evidence="3 4">PX506</strain>
        <tissue evidence="3">Whole organism</tissue>
    </source>
</reference>
<dbReference type="InterPro" id="IPR002619">
    <property type="entry name" value="CX"/>
</dbReference>
<dbReference type="EMBL" id="WUAV01000005">
    <property type="protein sequence ID" value="KAF1751008.1"/>
    <property type="molecule type" value="Genomic_DNA"/>
</dbReference>
<feature type="chain" id="PRO_5025464901" description="CX domain-containing protein" evidence="1">
    <location>
        <begin position="19"/>
        <end position="396"/>
    </location>
</feature>
<dbReference type="GeneID" id="9824570"/>
<dbReference type="AlphaFoldDB" id="A0A6A5G7G4"/>
<organism evidence="3 4">
    <name type="scientific">Caenorhabditis remanei</name>
    <name type="common">Caenorhabditis vulgaris</name>
    <dbReference type="NCBI Taxonomy" id="31234"/>
    <lineage>
        <taxon>Eukaryota</taxon>
        <taxon>Metazoa</taxon>
        <taxon>Ecdysozoa</taxon>
        <taxon>Nematoda</taxon>
        <taxon>Chromadorea</taxon>
        <taxon>Rhabditida</taxon>
        <taxon>Rhabditina</taxon>
        <taxon>Rhabditomorpha</taxon>
        <taxon>Rhabditoidea</taxon>
        <taxon>Rhabditidae</taxon>
        <taxon>Peloderinae</taxon>
        <taxon>Caenorhabditis</taxon>
    </lineage>
</organism>
<evidence type="ECO:0000313" key="3">
    <source>
        <dbReference type="EMBL" id="KAF1751008.1"/>
    </source>
</evidence>
<sequence>MRLITLLLTLKLSQFHLGGVVSVAARGCAMNQREIIERRIARAGGGLFGDAAGYETRGISKFGLRYYYGERGWKVGSSSSDSFNTDSFRSTVFTPSVSQSHSSNPSNFWVISSFNTPVRFDNREYYWNVTQARESITSKVFCEYQIGEDDGQLQTTTFLDGTLVKSIYFGCAGTAVDCCGMYCCHVFEDYVESTMRLTIVLLTLQWCPLISGAAFVFHAGNAGRSIDLERMIKLRQEQEALRMARAGGGLFGGAAGYSTRGISTFYFRNKYGERGTKAGSFSSVNFGTRSFRAVVFNQSSSQSYSLKYKNSWVIPSFNRPVRFDNREYFWNLTQARENITSKVFCEYQIGEDDWQLQSTTFLDGEPVESIYFGCAGSSVDCCGMYCCYTIGDYLVL</sequence>
<dbReference type="PANTHER" id="PTHR47520">
    <property type="entry name" value="CX DOMAIN-CONTAINING PROTEIN-RELATED"/>
    <property type="match status" value="1"/>
</dbReference>
<evidence type="ECO:0000259" key="2">
    <source>
        <dbReference type="Pfam" id="PF01705"/>
    </source>
</evidence>
<evidence type="ECO:0000256" key="1">
    <source>
        <dbReference type="SAM" id="SignalP"/>
    </source>
</evidence>
<proteinExistence type="predicted"/>
<dbReference type="RefSeq" id="XP_053581059.1">
    <property type="nucleotide sequence ID" value="XM_053732146.1"/>
</dbReference>
<keyword evidence="1" id="KW-0732">Signal</keyword>
<accession>A0A6A5G7G4</accession>
<comment type="caution">
    <text evidence="3">The sequence shown here is derived from an EMBL/GenBank/DDBJ whole genome shotgun (WGS) entry which is preliminary data.</text>
</comment>
<name>A0A6A5G7G4_CAERE</name>
<dbReference type="KEGG" id="crq:GCK72_017560"/>
<dbReference type="PANTHER" id="PTHR47520:SF2">
    <property type="entry name" value="CX DOMAIN-CONTAINING PROTEIN"/>
    <property type="match status" value="1"/>
</dbReference>
<feature type="signal peptide" evidence="1">
    <location>
        <begin position="1"/>
        <end position="18"/>
    </location>
</feature>
<evidence type="ECO:0000313" key="4">
    <source>
        <dbReference type="Proteomes" id="UP000483820"/>
    </source>
</evidence>
<dbReference type="CTD" id="9824570"/>
<gene>
    <name evidence="3" type="ORF">GCK72_017560</name>
</gene>
<feature type="domain" description="CX" evidence="2">
    <location>
        <begin position="125"/>
        <end position="185"/>
    </location>
</feature>
<dbReference type="Proteomes" id="UP000483820">
    <property type="component" value="Chromosome V"/>
</dbReference>
<dbReference type="Pfam" id="PF01705">
    <property type="entry name" value="CX"/>
    <property type="match status" value="2"/>
</dbReference>